<accession>A0A2J6TF20</accession>
<gene>
    <name evidence="1" type="ORF">K444DRAFT_628651</name>
</gene>
<sequence>MNKNQHIQALKAEKIKRQLEELKGQPRDNDTLRLWFENGREDLGLALDEFEFPEHPCLLVRYMHDFWKIFFAGDQCVKNFEVRMVMAEGDFKEEWESKYPTTWGETLVHRSRNGYIRVEINIFEAVQRADHQEQLEQYLSVLLHEMLHGFLDFEPCPCAECAKGPSFLGGNGAILRRGVGLTPGPPSAPVNGIRA</sequence>
<name>A0A2J6TF20_9HELO</name>
<dbReference type="OrthoDB" id="5236983at2759"/>
<proteinExistence type="predicted"/>
<dbReference type="RefSeq" id="XP_024738539.1">
    <property type="nucleotide sequence ID" value="XM_024882940.1"/>
</dbReference>
<dbReference type="AlphaFoldDB" id="A0A2J6TF20"/>
<dbReference type="Proteomes" id="UP000235371">
    <property type="component" value="Unassembled WGS sequence"/>
</dbReference>
<dbReference type="EMBL" id="KZ613786">
    <property type="protein sequence ID" value="PMD61635.1"/>
    <property type="molecule type" value="Genomic_DNA"/>
</dbReference>
<evidence type="ECO:0000313" key="2">
    <source>
        <dbReference type="Proteomes" id="UP000235371"/>
    </source>
</evidence>
<protein>
    <recommendedName>
        <fullName evidence="3">SprT-like domain-containing protein</fullName>
    </recommendedName>
</protein>
<dbReference type="GeneID" id="36591017"/>
<keyword evidence="2" id="KW-1185">Reference proteome</keyword>
<evidence type="ECO:0000313" key="1">
    <source>
        <dbReference type="EMBL" id="PMD61635.1"/>
    </source>
</evidence>
<dbReference type="InParanoid" id="A0A2J6TF20"/>
<organism evidence="1 2">
    <name type="scientific">Hyaloscypha bicolor E</name>
    <dbReference type="NCBI Taxonomy" id="1095630"/>
    <lineage>
        <taxon>Eukaryota</taxon>
        <taxon>Fungi</taxon>
        <taxon>Dikarya</taxon>
        <taxon>Ascomycota</taxon>
        <taxon>Pezizomycotina</taxon>
        <taxon>Leotiomycetes</taxon>
        <taxon>Helotiales</taxon>
        <taxon>Hyaloscyphaceae</taxon>
        <taxon>Hyaloscypha</taxon>
        <taxon>Hyaloscypha bicolor</taxon>
    </lineage>
</organism>
<evidence type="ECO:0008006" key="3">
    <source>
        <dbReference type="Google" id="ProtNLM"/>
    </source>
</evidence>
<reference evidence="1 2" key="1">
    <citation type="submission" date="2016-04" db="EMBL/GenBank/DDBJ databases">
        <title>A degradative enzymes factory behind the ericoid mycorrhizal symbiosis.</title>
        <authorList>
            <consortium name="DOE Joint Genome Institute"/>
            <person name="Martino E."/>
            <person name="Morin E."/>
            <person name="Grelet G."/>
            <person name="Kuo A."/>
            <person name="Kohler A."/>
            <person name="Daghino S."/>
            <person name="Barry K."/>
            <person name="Choi C."/>
            <person name="Cichocki N."/>
            <person name="Clum A."/>
            <person name="Copeland A."/>
            <person name="Hainaut M."/>
            <person name="Haridas S."/>
            <person name="Labutti K."/>
            <person name="Lindquist E."/>
            <person name="Lipzen A."/>
            <person name="Khouja H.-R."/>
            <person name="Murat C."/>
            <person name="Ohm R."/>
            <person name="Olson A."/>
            <person name="Spatafora J."/>
            <person name="Veneault-Fourrey C."/>
            <person name="Henrissat B."/>
            <person name="Grigoriev I."/>
            <person name="Martin F."/>
            <person name="Perotto S."/>
        </authorList>
    </citation>
    <scope>NUCLEOTIDE SEQUENCE [LARGE SCALE GENOMIC DNA]</scope>
    <source>
        <strain evidence="1 2">E</strain>
    </source>
</reference>